<dbReference type="RefSeq" id="WP_004370471.1">
    <property type="nucleotide sequence ID" value="NZ_GL833119.1"/>
</dbReference>
<sequence>MNVILYVSKKIDSIEYFHQFIAQITHSMGDNVKVDIHHRSVDLSKQHTTILHIFSTWSDTCAKLIKQAYKLQIPIVYSPLGSFQPWTLRQRNASNQLWQSSFQKSTLQRVSVLHAFSAIEFETLKATGWNGKIVLIKNPVITNDISAADASQQIYDLYTDTIQEHDRLIRQQIDQRMKEISGAETNIIRICTLLLYAEYQFRRGEILQETLAEIAGLMTSLPYNESRMVEVLQELGIKEFTARIENIAEEYSLLTEGFMPINKLNDKTTKQIRSRISKGE</sequence>
<accession>E7RSH9</accession>
<dbReference type="AlphaFoldDB" id="E7RSH9"/>
<organism evidence="1 2">
    <name type="scientific">Hoylesella oralis ATCC 33269</name>
    <dbReference type="NCBI Taxonomy" id="873533"/>
    <lineage>
        <taxon>Bacteria</taxon>
        <taxon>Pseudomonadati</taxon>
        <taxon>Bacteroidota</taxon>
        <taxon>Bacteroidia</taxon>
        <taxon>Bacteroidales</taxon>
        <taxon>Prevotellaceae</taxon>
        <taxon>Hoylesella</taxon>
    </lineage>
</organism>
<gene>
    <name evidence="1" type="ORF">HMPREF0663_12247</name>
</gene>
<comment type="caution">
    <text evidence="1">The sequence shown here is derived from an EMBL/GenBank/DDBJ whole genome shotgun (WGS) entry which is preliminary data.</text>
</comment>
<dbReference type="STRING" id="28134.SAMN05444288_2157"/>
<keyword evidence="2" id="KW-1185">Reference proteome</keyword>
<name>E7RSH9_9BACT</name>
<reference evidence="1" key="1">
    <citation type="submission" date="2011-01" db="EMBL/GenBank/DDBJ databases">
        <authorList>
            <person name="Muzny D."/>
            <person name="Qin X."/>
            <person name="Buhay C."/>
            <person name="Dugan-Rocha S."/>
            <person name="Ding Y."/>
            <person name="Chen G."/>
            <person name="Hawes A."/>
            <person name="Holder M."/>
            <person name="Jhangiani S."/>
            <person name="Johnson A."/>
            <person name="Khan Z."/>
            <person name="Li Z."/>
            <person name="Liu W."/>
            <person name="Liu X."/>
            <person name="Perez L."/>
            <person name="Shen H."/>
            <person name="Wang Q."/>
            <person name="Watt J."/>
            <person name="Xi L."/>
            <person name="Xin Y."/>
            <person name="Zhou J."/>
            <person name="Deng J."/>
            <person name="Jiang H."/>
            <person name="Liu Y."/>
            <person name="Qu J."/>
            <person name="Song X.-Z."/>
            <person name="Zhang L."/>
            <person name="Villasana D."/>
            <person name="Johnson A."/>
            <person name="Liu J."/>
            <person name="Liyanage D."/>
            <person name="Lorensuhewa L."/>
            <person name="Robinson T."/>
            <person name="Song A."/>
            <person name="Song B.-B."/>
            <person name="Dinh H."/>
            <person name="Thornton R."/>
            <person name="Coyle M."/>
            <person name="Francisco L."/>
            <person name="Jackson L."/>
            <person name="Javaid M."/>
            <person name="Korchina V."/>
            <person name="Kovar C."/>
            <person name="Mata R."/>
            <person name="Mathew T."/>
            <person name="Ngo R."/>
            <person name="Nguyen L."/>
            <person name="Nguyen N."/>
            <person name="Okwuonu G."/>
            <person name="Ongeri F."/>
            <person name="Pham C."/>
            <person name="Simmons D."/>
            <person name="Wilczek-Boney K."/>
            <person name="Hale W."/>
            <person name="Jakkamsetti A."/>
            <person name="Pham P."/>
            <person name="Ruth R."/>
            <person name="San Lucas F."/>
            <person name="Warren J."/>
            <person name="Zhang J."/>
            <person name="Zhao Z."/>
            <person name="Zhou C."/>
            <person name="Zhu D."/>
            <person name="Lee S."/>
            <person name="Bess C."/>
            <person name="Blankenburg K."/>
            <person name="Forbes L."/>
            <person name="Fu Q."/>
            <person name="Gubbala S."/>
            <person name="Hirani K."/>
            <person name="Jayaseelan J.C."/>
            <person name="Lara F."/>
            <person name="Munidasa M."/>
            <person name="Palculict T."/>
            <person name="Patil S."/>
            <person name="Pu L.-L."/>
            <person name="Saada N."/>
            <person name="Tang L."/>
            <person name="Weissenberger G."/>
            <person name="Zhu Y."/>
            <person name="Hemphill L."/>
            <person name="Shang Y."/>
            <person name="Youmans B."/>
            <person name="Ayvaz T."/>
            <person name="Ross M."/>
            <person name="Santibanez J."/>
            <person name="Aqrawi P."/>
            <person name="Gross S."/>
            <person name="Joshi V."/>
            <person name="Fowler G."/>
            <person name="Nazareth L."/>
            <person name="Reid J."/>
            <person name="Worley K."/>
            <person name="Petrosino J."/>
            <person name="Highlander S."/>
            <person name="Gibbs R."/>
        </authorList>
    </citation>
    <scope>NUCLEOTIDE SEQUENCE [LARGE SCALE GENOMIC DNA]</scope>
    <source>
        <strain evidence="1">ATCC 33269</strain>
    </source>
</reference>
<evidence type="ECO:0000313" key="1">
    <source>
        <dbReference type="EMBL" id="EFZ36180.1"/>
    </source>
</evidence>
<proteinExistence type="predicted"/>
<protein>
    <submittedName>
        <fullName evidence="1">Uncharacterized protein</fullName>
    </submittedName>
</protein>
<evidence type="ECO:0000313" key="2">
    <source>
        <dbReference type="Proteomes" id="UP000005580"/>
    </source>
</evidence>
<dbReference type="EMBL" id="AEPE02000006">
    <property type="protein sequence ID" value="EFZ36180.1"/>
    <property type="molecule type" value="Genomic_DNA"/>
</dbReference>
<dbReference type="Proteomes" id="UP000005580">
    <property type="component" value="Unassembled WGS sequence"/>
</dbReference>
<dbReference type="HOGENOM" id="CLU_086653_0_0_10"/>